<dbReference type="InterPro" id="IPR017150">
    <property type="entry name" value="Pept_M20_glutamate_carboxypep"/>
</dbReference>
<keyword evidence="1" id="KW-0479">Metal-binding</keyword>
<feature type="active site" description="Proton acceptor" evidence="3">
    <location>
        <position position="138"/>
    </location>
</feature>
<dbReference type="SUPFAM" id="SSF53187">
    <property type="entry name" value="Zn-dependent exopeptidases"/>
    <property type="match status" value="1"/>
</dbReference>
<keyword evidence="2" id="KW-0378">Hydrolase</keyword>
<reference evidence="5 6" key="1">
    <citation type="submission" date="2017-04" db="EMBL/GenBank/DDBJ databases">
        <title>Complete genome of Campylobacter concisus ATCC 33237T and draft genomes for an additional eight well characterized C. concisus strains.</title>
        <authorList>
            <person name="Cornelius A.J."/>
            <person name="Miller W.G."/>
            <person name="Lastovica A.J."/>
            <person name="On S.L."/>
            <person name="French N.P."/>
            <person name="Vandenberg O."/>
            <person name="Biggs P.J."/>
        </authorList>
    </citation>
    <scope>NUCLEOTIDE SEQUENCE [LARGE SCALE GENOMIC DNA]</scope>
    <source>
        <strain evidence="5 6">CCUG 19995</strain>
    </source>
</reference>
<evidence type="ECO:0000256" key="3">
    <source>
        <dbReference type="PIRSR" id="PIRSR037238-1"/>
    </source>
</evidence>
<dbReference type="PIRSF" id="PIRSF037238">
    <property type="entry name" value="Carboxypeptidase_G2"/>
    <property type="match status" value="1"/>
</dbReference>
<comment type="caution">
    <text evidence="5">The sequence shown here is derived from an EMBL/GenBank/DDBJ whole genome shotgun (WGS) entry which is preliminary data.</text>
</comment>
<dbReference type="GO" id="GO:0016787">
    <property type="term" value="F:hydrolase activity"/>
    <property type="evidence" value="ECO:0007669"/>
    <property type="project" value="UniProtKB-KW"/>
</dbReference>
<dbReference type="Pfam" id="PF01546">
    <property type="entry name" value="Peptidase_M20"/>
    <property type="match status" value="1"/>
</dbReference>
<dbReference type="GO" id="GO:0046872">
    <property type="term" value="F:metal ion binding"/>
    <property type="evidence" value="ECO:0007669"/>
    <property type="project" value="UniProtKB-KW"/>
</dbReference>
<dbReference type="PANTHER" id="PTHR43808">
    <property type="entry name" value="ACETYLORNITHINE DEACETYLASE"/>
    <property type="match status" value="1"/>
</dbReference>
<evidence type="ECO:0000259" key="4">
    <source>
        <dbReference type="Pfam" id="PF07687"/>
    </source>
</evidence>
<dbReference type="InterPro" id="IPR002933">
    <property type="entry name" value="Peptidase_M20"/>
</dbReference>
<dbReference type="SUPFAM" id="SSF55031">
    <property type="entry name" value="Bacterial exopeptidase dimerisation domain"/>
    <property type="match status" value="1"/>
</dbReference>
<accession>A0A1Y5MKR2</accession>
<protein>
    <submittedName>
        <fullName evidence="5">Peptidase M20</fullName>
    </submittedName>
</protein>
<dbReference type="Pfam" id="PF07687">
    <property type="entry name" value="M20_dimer"/>
    <property type="match status" value="1"/>
</dbReference>
<sequence>MKDSEIDKYLADLKELTDIESPTSSIDGVNEVAAWFKKRAEILGLKSRSIELGTDKVAPCLFISNDLEAKSYDFLFIGHMDTVFPIGTKAEVPFSKIDERINALGAIDDKGGSLLSLYVIKELDLSKLKIGLFLNSHEETGSNFAKDAIRELAKKSRYALVVEPAREDGSMVATRKGVISYVLNFRGVSAHAGNHPERGRSAVVEAANFIVELSKLTDFKAGHTFNSIMTKGGDAQNVVPDFASVTFEMRYRHASSVEFLHKKMDEILSHPIVPEVSCERILINKEGPMIDEVNLPNIKKVFDEAAKATGTKVTWVDAGGLSDGNISASAGCPTIDGLGPTGGNMHTKKEYLEINSVVKKCNLIVEAIKKLS</sequence>
<dbReference type="InterPro" id="IPR011650">
    <property type="entry name" value="Peptidase_M20_dimer"/>
</dbReference>
<organism evidence="5 6">
    <name type="scientific">Campylobacter concisus</name>
    <dbReference type="NCBI Taxonomy" id="199"/>
    <lineage>
        <taxon>Bacteria</taxon>
        <taxon>Pseudomonadati</taxon>
        <taxon>Campylobacterota</taxon>
        <taxon>Epsilonproteobacteria</taxon>
        <taxon>Campylobacterales</taxon>
        <taxon>Campylobacteraceae</taxon>
        <taxon>Campylobacter</taxon>
    </lineage>
</organism>
<dbReference type="InterPro" id="IPR050072">
    <property type="entry name" value="Peptidase_M20A"/>
</dbReference>
<evidence type="ECO:0000313" key="5">
    <source>
        <dbReference type="EMBL" id="OUT07753.1"/>
    </source>
</evidence>
<dbReference type="AlphaFoldDB" id="A0A1Y5MKR2"/>
<feature type="domain" description="Peptidase M20 dimerisation" evidence="4">
    <location>
        <begin position="174"/>
        <end position="271"/>
    </location>
</feature>
<evidence type="ECO:0000256" key="1">
    <source>
        <dbReference type="ARBA" id="ARBA00022723"/>
    </source>
</evidence>
<name>A0A1Y5MKR2_9BACT</name>
<dbReference type="Gene3D" id="3.30.70.360">
    <property type="match status" value="1"/>
</dbReference>
<dbReference type="Proteomes" id="UP000196317">
    <property type="component" value="Unassembled WGS sequence"/>
</dbReference>
<dbReference type="InterPro" id="IPR036264">
    <property type="entry name" value="Bact_exopeptidase_dim_dom"/>
</dbReference>
<feature type="active site" evidence="3">
    <location>
        <position position="81"/>
    </location>
</feature>
<evidence type="ECO:0000256" key="2">
    <source>
        <dbReference type="ARBA" id="ARBA00022801"/>
    </source>
</evidence>
<dbReference type="EMBL" id="NDYN01000005">
    <property type="protein sequence ID" value="OUT07753.1"/>
    <property type="molecule type" value="Genomic_DNA"/>
</dbReference>
<dbReference type="PANTHER" id="PTHR43808:SF9">
    <property type="entry name" value="BLL0789 PROTEIN"/>
    <property type="match status" value="1"/>
</dbReference>
<proteinExistence type="predicted"/>
<dbReference type="RefSeq" id="WP_087583195.1">
    <property type="nucleotide sequence ID" value="NZ_NDYN01000005.1"/>
</dbReference>
<gene>
    <name evidence="5" type="ORF">B9N65_05975</name>
</gene>
<evidence type="ECO:0000313" key="6">
    <source>
        <dbReference type="Proteomes" id="UP000196317"/>
    </source>
</evidence>
<dbReference type="Gene3D" id="3.40.630.10">
    <property type="entry name" value="Zn peptidases"/>
    <property type="match status" value="1"/>
</dbReference>